<gene>
    <name evidence="1" type="ORF">OSB04_024295</name>
</gene>
<sequence>MSYDIEQPAITEFRLQITSMLFLSSAKSSTLLMESWINKKPYDMYSVEQRAQAAIDKRTLTLLTMVLPNDMCARVDSCKDARSMWLGIEQQMQGG</sequence>
<dbReference type="EMBL" id="JARYMX010000006">
    <property type="protein sequence ID" value="KAJ9544588.1"/>
    <property type="molecule type" value="Genomic_DNA"/>
</dbReference>
<comment type="caution">
    <text evidence="1">The sequence shown here is derived from an EMBL/GenBank/DDBJ whole genome shotgun (WGS) entry which is preliminary data.</text>
</comment>
<organism evidence="1 2">
    <name type="scientific">Centaurea solstitialis</name>
    <name type="common">yellow star-thistle</name>
    <dbReference type="NCBI Taxonomy" id="347529"/>
    <lineage>
        <taxon>Eukaryota</taxon>
        <taxon>Viridiplantae</taxon>
        <taxon>Streptophyta</taxon>
        <taxon>Embryophyta</taxon>
        <taxon>Tracheophyta</taxon>
        <taxon>Spermatophyta</taxon>
        <taxon>Magnoliopsida</taxon>
        <taxon>eudicotyledons</taxon>
        <taxon>Gunneridae</taxon>
        <taxon>Pentapetalae</taxon>
        <taxon>asterids</taxon>
        <taxon>campanulids</taxon>
        <taxon>Asterales</taxon>
        <taxon>Asteraceae</taxon>
        <taxon>Carduoideae</taxon>
        <taxon>Cardueae</taxon>
        <taxon>Centaureinae</taxon>
        <taxon>Centaurea</taxon>
    </lineage>
</organism>
<dbReference type="AlphaFoldDB" id="A0AA38SLG6"/>
<name>A0AA38SLG6_9ASTR</name>
<evidence type="ECO:0000313" key="1">
    <source>
        <dbReference type="EMBL" id="KAJ9544588.1"/>
    </source>
</evidence>
<evidence type="ECO:0000313" key="2">
    <source>
        <dbReference type="Proteomes" id="UP001172457"/>
    </source>
</evidence>
<proteinExistence type="predicted"/>
<dbReference type="Proteomes" id="UP001172457">
    <property type="component" value="Chromosome 6"/>
</dbReference>
<protein>
    <submittedName>
        <fullName evidence="1">Uncharacterized protein</fullName>
    </submittedName>
</protein>
<keyword evidence="2" id="KW-1185">Reference proteome</keyword>
<accession>A0AA38SLG6</accession>
<reference evidence="1" key="1">
    <citation type="submission" date="2023-03" db="EMBL/GenBank/DDBJ databases">
        <title>Chromosome-scale reference genome and RAD-based genetic map of yellow starthistle (Centaurea solstitialis) reveal putative structural variation and QTLs associated with invader traits.</title>
        <authorList>
            <person name="Reatini B."/>
            <person name="Cang F.A."/>
            <person name="Jiang Q."/>
            <person name="Mckibben M.T.W."/>
            <person name="Barker M.S."/>
            <person name="Rieseberg L.H."/>
            <person name="Dlugosch K.M."/>
        </authorList>
    </citation>
    <scope>NUCLEOTIDE SEQUENCE</scope>
    <source>
        <strain evidence="1">CAN-66</strain>
        <tissue evidence="1">Leaf</tissue>
    </source>
</reference>